<dbReference type="EMBL" id="CAJPDT010000008">
    <property type="protein sequence ID" value="CAF9911254.1"/>
    <property type="molecule type" value="Genomic_DNA"/>
</dbReference>
<accession>A0A8H3ER96</accession>
<organism evidence="2 3">
    <name type="scientific">Imshaugia aleurites</name>
    <dbReference type="NCBI Taxonomy" id="172621"/>
    <lineage>
        <taxon>Eukaryota</taxon>
        <taxon>Fungi</taxon>
        <taxon>Dikarya</taxon>
        <taxon>Ascomycota</taxon>
        <taxon>Pezizomycotina</taxon>
        <taxon>Lecanoromycetes</taxon>
        <taxon>OSLEUM clade</taxon>
        <taxon>Lecanoromycetidae</taxon>
        <taxon>Lecanorales</taxon>
        <taxon>Lecanorineae</taxon>
        <taxon>Parmeliaceae</taxon>
        <taxon>Imshaugia</taxon>
    </lineage>
</organism>
<name>A0A8H3ER96_9LECA</name>
<feature type="region of interest" description="Disordered" evidence="1">
    <location>
        <begin position="386"/>
        <end position="455"/>
    </location>
</feature>
<gene>
    <name evidence="2" type="ORF">IMSHALPRED_009978</name>
</gene>
<comment type="caution">
    <text evidence="2">The sequence shown here is derived from an EMBL/GenBank/DDBJ whole genome shotgun (WGS) entry which is preliminary data.</text>
</comment>
<feature type="region of interest" description="Disordered" evidence="1">
    <location>
        <begin position="38"/>
        <end position="130"/>
    </location>
</feature>
<evidence type="ECO:0000313" key="2">
    <source>
        <dbReference type="EMBL" id="CAF9911254.1"/>
    </source>
</evidence>
<proteinExistence type="predicted"/>
<reference evidence="2" key="1">
    <citation type="submission" date="2021-03" db="EMBL/GenBank/DDBJ databases">
        <authorList>
            <person name="Tagirdzhanova G."/>
        </authorList>
    </citation>
    <scope>NUCLEOTIDE SEQUENCE</scope>
</reference>
<feature type="compositionally biased region" description="Pro residues" evidence="1">
    <location>
        <begin position="393"/>
        <end position="411"/>
    </location>
</feature>
<evidence type="ECO:0000313" key="3">
    <source>
        <dbReference type="Proteomes" id="UP000664534"/>
    </source>
</evidence>
<dbReference type="AlphaFoldDB" id="A0A8H3ER96"/>
<evidence type="ECO:0000256" key="1">
    <source>
        <dbReference type="SAM" id="MobiDB-lite"/>
    </source>
</evidence>
<protein>
    <submittedName>
        <fullName evidence="2">Uncharacterized protein</fullName>
    </submittedName>
</protein>
<keyword evidence="3" id="KW-1185">Reference proteome</keyword>
<dbReference type="Proteomes" id="UP000664534">
    <property type="component" value="Unassembled WGS sequence"/>
</dbReference>
<sequence length="609" mass="65788">MAINVERAIAVAARNSGVCAMNRAKTLYKPRVSAVSKQALPADLQRRGNSGGKPKEGWMVSRPTLNPSGNLGSFDHQGDRGQDQRAGERGGSRLSEDDIADQEREAGSGGGGGGESEDTTPVHEVSPWSIHGTPDILDAVNFHFPPFSGSSIATLPWPDETLPAFNNNDTGGEISGLEPFGPQYSRAFNTYQAEPMDIQMPTALPISSDEQSRDMAVMEYGTSAQAYSNANMQISGASDEAIDLDLTNRSAHIEAFNLAKALNAAPRPDRTRDRGDTERPRVAANFGMSSAAEFALSEDLLDKEAAAGSSSFNEENLSVNEIQHRRMQELSELAMELYAHLAANDRKNYQPTSDTKTAAFEDQLVGSVLKSSNTFLTLLTSFSTPATTLPSSPFSPPPSPTPSMNPPPPPNNCTCNSSDGGASPSASPVDQEDDAVMDGPAENSHGRLPAGSSDAPPIDVTTVLQLLTCYLRIIHLHSIMHARILDYMLAFLPHHHKTQHVNAVPPVFPGMQVGGVSLDKFGTFQVELLLQISMHMLDKIELTLGLPEEYRVGKRKRRKWGARGVLEASVSGDFVKCLMREEGWRGKKVESVREGLGNLRRVLKGAVDF</sequence>
<feature type="compositionally biased region" description="Low complexity" evidence="1">
    <location>
        <begin position="412"/>
        <end position="428"/>
    </location>
</feature>
<feature type="compositionally biased region" description="Basic and acidic residues" evidence="1">
    <location>
        <begin position="76"/>
        <end position="106"/>
    </location>
</feature>
<dbReference type="OrthoDB" id="4222821at2759"/>